<accession>A4JFH4</accession>
<feature type="coiled-coil region" evidence="1">
    <location>
        <begin position="199"/>
        <end position="226"/>
    </location>
</feature>
<dbReference type="Proteomes" id="UP000002287">
    <property type="component" value="Chromosome 1"/>
</dbReference>
<gene>
    <name evidence="3" type="ordered locus">Bcep1808_2025</name>
</gene>
<organism evidence="3 4">
    <name type="scientific">Burkholderia vietnamiensis (strain G4 / LMG 22486)</name>
    <name type="common">Burkholderia cepacia (strain R1808)</name>
    <dbReference type="NCBI Taxonomy" id="269482"/>
    <lineage>
        <taxon>Bacteria</taxon>
        <taxon>Pseudomonadati</taxon>
        <taxon>Pseudomonadota</taxon>
        <taxon>Betaproteobacteria</taxon>
        <taxon>Burkholderiales</taxon>
        <taxon>Burkholderiaceae</taxon>
        <taxon>Burkholderia</taxon>
        <taxon>Burkholderia cepacia complex</taxon>
    </lineage>
</organism>
<protein>
    <submittedName>
        <fullName evidence="3">Uncharacterized protein</fullName>
    </submittedName>
</protein>
<dbReference type="EMBL" id="CP000614">
    <property type="protein sequence ID" value="ABO55027.1"/>
    <property type="molecule type" value="Genomic_DNA"/>
</dbReference>
<proteinExistence type="predicted"/>
<keyword evidence="1" id="KW-0175">Coiled coil</keyword>
<evidence type="ECO:0000313" key="3">
    <source>
        <dbReference type="EMBL" id="ABO55027.1"/>
    </source>
</evidence>
<dbReference type="AlphaFoldDB" id="A4JFH4"/>
<evidence type="ECO:0000256" key="1">
    <source>
        <dbReference type="SAM" id="Coils"/>
    </source>
</evidence>
<dbReference type="HOGENOM" id="CLU_564614_0_0_4"/>
<evidence type="ECO:0000313" key="4">
    <source>
        <dbReference type="Proteomes" id="UP000002287"/>
    </source>
</evidence>
<reference evidence="4" key="1">
    <citation type="submission" date="2007-03" db="EMBL/GenBank/DDBJ databases">
        <title>Complete sequence of chromosome 1 of Burkholderia vietnamiensis G4.</title>
        <authorList>
            <consortium name="US DOE Joint Genome Institute"/>
            <person name="Copeland A."/>
            <person name="Lucas S."/>
            <person name="Lapidus A."/>
            <person name="Barry K."/>
            <person name="Detter J.C."/>
            <person name="Glavina del Rio T."/>
            <person name="Hammon N."/>
            <person name="Israni S."/>
            <person name="Dalin E."/>
            <person name="Tice H."/>
            <person name="Pitluck S."/>
            <person name="Chain P."/>
            <person name="Malfatti S."/>
            <person name="Shin M."/>
            <person name="Vergez L."/>
            <person name="Schmutz J."/>
            <person name="Larimer F."/>
            <person name="Land M."/>
            <person name="Hauser L."/>
            <person name="Kyrpides N."/>
            <person name="Tiedje J."/>
            <person name="Richardson P."/>
        </authorList>
    </citation>
    <scope>NUCLEOTIDE SEQUENCE [LARGE SCALE GENOMIC DNA]</scope>
    <source>
        <strain evidence="4">G4 / LMG 22486</strain>
    </source>
</reference>
<feature type="region of interest" description="Disordered" evidence="2">
    <location>
        <begin position="442"/>
        <end position="483"/>
    </location>
</feature>
<evidence type="ECO:0000256" key="2">
    <source>
        <dbReference type="SAM" id="MobiDB-lite"/>
    </source>
</evidence>
<name>A4JFH4_BURVG</name>
<sequence>MDPHSLAAVSALAVAAGAGVASRFGWKAVARRRAKRATESRAAVVAATPQSTAPLSLVPKKRSPEDLAIAELVQFEPVLAFDATLAVEVPLNAELSRTLSTLSSIVGGAASAAPAALAHVGGKLYEVRFTPEITRQLAEGQLSLQKAIGGGYRSGAVGANGRYAAQGRLVEAGQTGRKLATVAAASFQVISFVVGQEHLSQINVKLAKIAESIESLRRERQIEREAEILACVRGLQEDVELLLRAELDDAGQAKVIDRLREADRLFDRIEHLVDTSLVQLAELLRTTSFRKGPLQGLNQATETLIGKVDELATWRRLDVLSTNLLAYAAQVSLALPIPDPYQAKRMERLRLRLDRPDVDFQGLVARRIDQDIKSLFATPSQRRSRQSNAWVHVKEVETQFEGARDRLIERHAEIEDARERKAAQARDGLRLVVEMGEDGAVRRVFRPEPVAAPSLEAQPQNGPDFCERGDDSTSDSAEVDRSA</sequence>
<dbReference type="KEGG" id="bvi:Bcep1808_2025"/>